<dbReference type="Proteomes" id="UP000037510">
    <property type="component" value="Unassembled WGS sequence"/>
</dbReference>
<gene>
    <name evidence="1" type="ORF">OBRU01_07129</name>
</gene>
<evidence type="ECO:0000313" key="2">
    <source>
        <dbReference type="Proteomes" id="UP000037510"/>
    </source>
</evidence>
<sequence>MKDFVKFPPSVEEINTVKQKKYELAHFPGVIGDNKRSNFRGQRVCSLQCASKHHFFHQIHLPKKTITEAKLKPEILWKDVLVFGKQDFAIELG</sequence>
<proteinExistence type="predicted"/>
<dbReference type="AlphaFoldDB" id="A0A0L7LHF8"/>
<evidence type="ECO:0000313" key="1">
    <source>
        <dbReference type="EMBL" id="KOB74804.1"/>
    </source>
</evidence>
<reference evidence="1 2" key="1">
    <citation type="journal article" date="2015" name="Genome Biol. Evol.">
        <title>The genome of winter moth (Operophtera brumata) provides a genomic perspective on sexual dimorphism and phenology.</title>
        <authorList>
            <person name="Derks M.F."/>
            <person name="Smit S."/>
            <person name="Salis L."/>
            <person name="Schijlen E."/>
            <person name="Bossers A."/>
            <person name="Mateman C."/>
            <person name="Pijl A.S."/>
            <person name="de Ridder D."/>
            <person name="Groenen M.A."/>
            <person name="Visser M.E."/>
            <person name="Megens H.J."/>
        </authorList>
    </citation>
    <scope>NUCLEOTIDE SEQUENCE [LARGE SCALE GENOMIC DNA]</scope>
    <source>
        <strain evidence="1">WM2013NL</strain>
        <tissue evidence="1">Head and thorax</tissue>
    </source>
</reference>
<protein>
    <submittedName>
        <fullName evidence="1">Putative nuclease HARBI1</fullName>
    </submittedName>
</protein>
<comment type="caution">
    <text evidence="1">The sequence shown here is derived from an EMBL/GenBank/DDBJ whole genome shotgun (WGS) entry which is preliminary data.</text>
</comment>
<dbReference type="EMBL" id="JTDY01001124">
    <property type="protein sequence ID" value="KOB74804.1"/>
    <property type="molecule type" value="Genomic_DNA"/>
</dbReference>
<accession>A0A0L7LHF8</accession>
<keyword evidence="2" id="KW-1185">Reference proteome</keyword>
<name>A0A0L7LHF8_OPEBR</name>
<organism evidence="1 2">
    <name type="scientific">Operophtera brumata</name>
    <name type="common">Winter moth</name>
    <name type="synonym">Phalaena brumata</name>
    <dbReference type="NCBI Taxonomy" id="104452"/>
    <lineage>
        <taxon>Eukaryota</taxon>
        <taxon>Metazoa</taxon>
        <taxon>Ecdysozoa</taxon>
        <taxon>Arthropoda</taxon>
        <taxon>Hexapoda</taxon>
        <taxon>Insecta</taxon>
        <taxon>Pterygota</taxon>
        <taxon>Neoptera</taxon>
        <taxon>Endopterygota</taxon>
        <taxon>Lepidoptera</taxon>
        <taxon>Glossata</taxon>
        <taxon>Ditrysia</taxon>
        <taxon>Geometroidea</taxon>
        <taxon>Geometridae</taxon>
        <taxon>Larentiinae</taxon>
        <taxon>Operophtera</taxon>
    </lineage>
</organism>